<evidence type="ECO:0000313" key="1">
    <source>
        <dbReference type="EMBL" id="KAK7206886.1"/>
    </source>
</evidence>
<reference evidence="1 2" key="1">
    <citation type="submission" date="2024-03" db="EMBL/GenBank/DDBJ databases">
        <title>Genome-scale model development and genomic sequencing of the oleaginous clade Lipomyces.</title>
        <authorList>
            <consortium name="Lawrence Berkeley National Laboratory"/>
            <person name="Czajka J.J."/>
            <person name="Han Y."/>
            <person name="Kim J."/>
            <person name="Mondo S.J."/>
            <person name="Hofstad B.A."/>
            <person name="Robles A."/>
            <person name="Haridas S."/>
            <person name="Riley R."/>
            <person name="LaButti K."/>
            <person name="Pangilinan J."/>
            <person name="Andreopoulos W."/>
            <person name="Lipzen A."/>
            <person name="Yan J."/>
            <person name="Wang M."/>
            <person name="Ng V."/>
            <person name="Grigoriev I.V."/>
            <person name="Spatafora J.W."/>
            <person name="Magnuson J.K."/>
            <person name="Baker S.E."/>
            <person name="Pomraning K.R."/>
        </authorList>
    </citation>
    <scope>NUCLEOTIDE SEQUENCE [LARGE SCALE GENOMIC DNA]</scope>
    <source>
        <strain evidence="1 2">Phaff 52-87</strain>
    </source>
</reference>
<dbReference type="Proteomes" id="UP001498771">
    <property type="component" value="Unassembled WGS sequence"/>
</dbReference>
<organism evidence="1 2">
    <name type="scientific">Myxozyma melibiosi</name>
    <dbReference type="NCBI Taxonomy" id="54550"/>
    <lineage>
        <taxon>Eukaryota</taxon>
        <taxon>Fungi</taxon>
        <taxon>Dikarya</taxon>
        <taxon>Ascomycota</taxon>
        <taxon>Saccharomycotina</taxon>
        <taxon>Lipomycetes</taxon>
        <taxon>Lipomycetales</taxon>
        <taxon>Lipomycetaceae</taxon>
        <taxon>Myxozyma</taxon>
    </lineage>
</organism>
<dbReference type="RefSeq" id="XP_064769919.1">
    <property type="nucleotide sequence ID" value="XM_064909476.1"/>
</dbReference>
<evidence type="ECO:0000313" key="2">
    <source>
        <dbReference type="Proteomes" id="UP001498771"/>
    </source>
</evidence>
<dbReference type="GeneID" id="90034988"/>
<protein>
    <submittedName>
        <fullName evidence="1">Uncharacterized protein</fullName>
    </submittedName>
</protein>
<name>A0ABR1FAL4_9ASCO</name>
<dbReference type="EMBL" id="JBBJBU010000002">
    <property type="protein sequence ID" value="KAK7206886.1"/>
    <property type="molecule type" value="Genomic_DNA"/>
</dbReference>
<comment type="caution">
    <text evidence="1">The sequence shown here is derived from an EMBL/GenBank/DDBJ whole genome shotgun (WGS) entry which is preliminary data.</text>
</comment>
<keyword evidence="2" id="KW-1185">Reference proteome</keyword>
<accession>A0ABR1FAL4</accession>
<gene>
    <name evidence="1" type="ORF">BZA70DRAFT_117393</name>
</gene>
<proteinExistence type="predicted"/>
<sequence>MMPNLESLRLGKMTMDRGDKAGVEAALKVYMGANHQYKSVTLDDCPNLPERLPIVGAKFWQAFDEIKILRTFAFNTSLLPTGPGFQLTSLPRLRKLVLSGSLYTFNRWFTSLGTYSTPDIFFQCLRELTHCLAPHLLGYGNGLVPEAPDSDPVQVPEVEILYLVEKKPPKLLLRQSFHSPGEVEPMVTTNASKTGYLFIDESLALAKDIAVKY</sequence>